<keyword evidence="2" id="KW-1185">Reference proteome</keyword>
<dbReference type="PANTHER" id="PTHR47723">
    <property type="entry name" value="OS05G0353850 PROTEIN"/>
    <property type="match status" value="1"/>
</dbReference>
<dbReference type="GeneID" id="130463632"/>
<dbReference type="InterPro" id="IPR053151">
    <property type="entry name" value="RNase_H-like"/>
</dbReference>
<gene>
    <name evidence="3" type="primary">LOC130463632</name>
</gene>
<evidence type="ECO:0000313" key="2">
    <source>
        <dbReference type="Proteomes" id="UP000813463"/>
    </source>
</evidence>
<dbReference type="CDD" id="cd06222">
    <property type="entry name" value="RNase_H_like"/>
    <property type="match status" value="1"/>
</dbReference>
<dbReference type="RefSeq" id="XP_056688796.1">
    <property type="nucleotide sequence ID" value="XM_056832818.1"/>
</dbReference>
<dbReference type="PANTHER" id="PTHR47723:SF23">
    <property type="entry name" value="REVERSE TRANSCRIPTASE-LIKE PROTEIN"/>
    <property type="match status" value="1"/>
</dbReference>
<proteinExistence type="predicted"/>
<sequence>MALQEGIIEALKQGITDIQIEGDNLLVINIIKGLCSTPWKLQTVTEDIKKLLCNFSSWKIEHIYREGNAAADWIANVGHLISDSMYFDPVCSPQLLSIIHRDKLGIPLERRAS</sequence>
<dbReference type="InterPro" id="IPR002156">
    <property type="entry name" value="RNaseH_domain"/>
</dbReference>
<feature type="domain" description="RNase H type-1" evidence="1">
    <location>
        <begin position="2"/>
        <end position="76"/>
    </location>
</feature>
<dbReference type="Proteomes" id="UP000813463">
    <property type="component" value="Chromosome 6"/>
</dbReference>
<dbReference type="Gene3D" id="3.30.420.10">
    <property type="entry name" value="Ribonuclease H-like superfamily/Ribonuclease H"/>
    <property type="match status" value="1"/>
</dbReference>
<dbReference type="SUPFAM" id="SSF53098">
    <property type="entry name" value="Ribonuclease H-like"/>
    <property type="match status" value="1"/>
</dbReference>
<evidence type="ECO:0000313" key="3">
    <source>
        <dbReference type="RefSeq" id="XP_056688796.1"/>
    </source>
</evidence>
<dbReference type="InterPro" id="IPR044730">
    <property type="entry name" value="RNase_H-like_dom_plant"/>
</dbReference>
<dbReference type="Pfam" id="PF13456">
    <property type="entry name" value="RVT_3"/>
    <property type="match status" value="1"/>
</dbReference>
<accession>A0ABM3QZR7</accession>
<organism evidence="2 3">
    <name type="scientific">Spinacia oleracea</name>
    <name type="common">Spinach</name>
    <dbReference type="NCBI Taxonomy" id="3562"/>
    <lineage>
        <taxon>Eukaryota</taxon>
        <taxon>Viridiplantae</taxon>
        <taxon>Streptophyta</taxon>
        <taxon>Embryophyta</taxon>
        <taxon>Tracheophyta</taxon>
        <taxon>Spermatophyta</taxon>
        <taxon>Magnoliopsida</taxon>
        <taxon>eudicotyledons</taxon>
        <taxon>Gunneridae</taxon>
        <taxon>Pentapetalae</taxon>
        <taxon>Caryophyllales</taxon>
        <taxon>Chenopodiaceae</taxon>
        <taxon>Chenopodioideae</taxon>
        <taxon>Anserineae</taxon>
        <taxon>Spinacia</taxon>
    </lineage>
</organism>
<evidence type="ECO:0000259" key="1">
    <source>
        <dbReference type="Pfam" id="PF13456"/>
    </source>
</evidence>
<dbReference type="InterPro" id="IPR012337">
    <property type="entry name" value="RNaseH-like_sf"/>
</dbReference>
<reference evidence="2" key="1">
    <citation type="journal article" date="2021" name="Nat. Commun.">
        <title>Genomic analyses provide insights into spinach domestication and the genetic basis of agronomic traits.</title>
        <authorList>
            <person name="Cai X."/>
            <person name="Sun X."/>
            <person name="Xu C."/>
            <person name="Sun H."/>
            <person name="Wang X."/>
            <person name="Ge C."/>
            <person name="Zhang Z."/>
            <person name="Wang Q."/>
            <person name="Fei Z."/>
            <person name="Jiao C."/>
            <person name="Wang Q."/>
        </authorList>
    </citation>
    <scope>NUCLEOTIDE SEQUENCE [LARGE SCALE GENOMIC DNA]</scope>
    <source>
        <strain evidence="2">cv. Varoflay</strain>
    </source>
</reference>
<dbReference type="InterPro" id="IPR036397">
    <property type="entry name" value="RNaseH_sf"/>
</dbReference>
<protein>
    <recommendedName>
        <fullName evidence="1">RNase H type-1 domain-containing protein</fullName>
    </recommendedName>
</protein>
<reference evidence="3" key="2">
    <citation type="submission" date="2025-08" db="UniProtKB">
        <authorList>
            <consortium name="RefSeq"/>
        </authorList>
    </citation>
    <scope>IDENTIFICATION</scope>
    <source>
        <tissue evidence="3">Leaf</tissue>
    </source>
</reference>
<name>A0ABM3QZR7_SPIOL</name>